<keyword evidence="1" id="KW-0732">Signal</keyword>
<dbReference type="SMART" id="SM00560">
    <property type="entry name" value="LamGL"/>
    <property type="match status" value="1"/>
</dbReference>
<dbReference type="PANTHER" id="PTHR30273:SF2">
    <property type="entry name" value="PROTEIN FECR"/>
    <property type="match status" value="1"/>
</dbReference>
<evidence type="ECO:0000313" key="5">
    <source>
        <dbReference type="Proteomes" id="UP000319817"/>
    </source>
</evidence>
<reference evidence="4 5" key="1">
    <citation type="submission" date="2019-02" db="EMBL/GenBank/DDBJ databases">
        <title>Deep-cultivation of Planctomycetes and their phenomic and genomic characterization uncovers novel biology.</title>
        <authorList>
            <person name="Wiegand S."/>
            <person name="Jogler M."/>
            <person name="Boedeker C."/>
            <person name="Pinto D."/>
            <person name="Vollmers J."/>
            <person name="Rivas-Marin E."/>
            <person name="Kohn T."/>
            <person name="Peeters S.H."/>
            <person name="Heuer A."/>
            <person name="Rast P."/>
            <person name="Oberbeckmann S."/>
            <person name="Bunk B."/>
            <person name="Jeske O."/>
            <person name="Meyerdierks A."/>
            <person name="Storesund J.E."/>
            <person name="Kallscheuer N."/>
            <person name="Luecker S."/>
            <person name="Lage O.M."/>
            <person name="Pohl T."/>
            <person name="Merkel B.J."/>
            <person name="Hornburger P."/>
            <person name="Mueller R.-W."/>
            <person name="Bruemmer F."/>
            <person name="Labrenz M."/>
            <person name="Spormann A.M."/>
            <person name="Op den Camp H."/>
            <person name="Overmann J."/>
            <person name="Amann R."/>
            <person name="Jetten M.S.M."/>
            <person name="Mascher T."/>
            <person name="Medema M.H."/>
            <person name="Devos D.P."/>
            <person name="Kaster A.-K."/>
            <person name="Ovreas L."/>
            <person name="Rohde M."/>
            <person name="Galperin M.Y."/>
            <person name="Jogler C."/>
        </authorList>
    </citation>
    <scope>NUCLEOTIDE SEQUENCE [LARGE SCALE GENOMIC DNA]</scope>
    <source>
        <strain evidence="4 5">K23_9</strain>
    </source>
</reference>
<evidence type="ECO:0000313" key="4">
    <source>
        <dbReference type="EMBL" id="QDT10654.1"/>
    </source>
</evidence>
<dbReference type="Pfam" id="PF13385">
    <property type="entry name" value="Laminin_G_3"/>
    <property type="match status" value="1"/>
</dbReference>
<dbReference type="RefSeq" id="WP_145418365.1">
    <property type="nucleotide sequence ID" value="NZ_CP036526.1"/>
</dbReference>
<dbReference type="EMBL" id="CP036526">
    <property type="protein sequence ID" value="QDT10654.1"/>
    <property type="molecule type" value="Genomic_DNA"/>
</dbReference>
<evidence type="ECO:0000256" key="1">
    <source>
        <dbReference type="ARBA" id="ARBA00022729"/>
    </source>
</evidence>
<dbReference type="Proteomes" id="UP000319817">
    <property type="component" value="Chromosome"/>
</dbReference>
<proteinExistence type="predicted"/>
<name>A0A517NU50_9BACT</name>
<evidence type="ECO:0000259" key="3">
    <source>
        <dbReference type="SMART" id="SM00560"/>
    </source>
</evidence>
<dbReference type="InterPro" id="IPR013320">
    <property type="entry name" value="ConA-like_dom_sf"/>
</dbReference>
<dbReference type="OrthoDB" id="258532at2"/>
<dbReference type="Gene3D" id="2.60.120.200">
    <property type="match status" value="1"/>
</dbReference>
<protein>
    <submittedName>
        <fullName evidence="4">FecR protein</fullName>
    </submittedName>
</protein>
<dbReference type="GO" id="GO:0016989">
    <property type="term" value="F:sigma factor antagonist activity"/>
    <property type="evidence" value="ECO:0007669"/>
    <property type="project" value="TreeGrafter"/>
</dbReference>
<organism evidence="4 5">
    <name type="scientific">Stieleria marina</name>
    <dbReference type="NCBI Taxonomy" id="1930275"/>
    <lineage>
        <taxon>Bacteria</taxon>
        <taxon>Pseudomonadati</taxon>
        <taxon>Planctomycetota</taxon>
        <taxon>Planctomycetia</taxon>
        <taxon>Pirellulales</taxon>
        <taxon>Pirellulaceae</taxon>
        <taxon>Stieleria</taxon>
    </lineage>
</organism>
<accession>A0A517NU50</accession>
<dbReference type="InterPro" id="IPR012373">
    <property type="entry name" value="Ferrdict_sens_TM"/>
</dbReference>
<gene>
    <name evidence="4" type="ORF">K239x_26110</name>
</gene>
<keyword evidence="5" id="KW-1185">Reference proteome</keyword>
<dbReference type="AlphaFoldDB" id="A0A517NU50"/>
<dbReference type="InterPro" id="IPR006860">
    <property type="entry name" value="FecR"/>
</dbReference>
<dbReference type="Pfam" id="PF04773">
    <property type="entry name" value="FecR"/>
    <property type="match status" value="1"/>
</dbReference>
<keyword evidence="2" id="KW-1015">Disulfide bond</keyword>
<feature type="domain" description="LamG-like jellyroll fold" evidence="3">
    <location>
        <begin position="388"/>
        <end position="554"/>
    </location>
</feature>
<dbReference type="InterPro" id="IPR006558">
    <property type="entry name" value="LamG-like"/>
</dbReference>
<dbReference type="SUPFAM" id="SSF49899">
    <property type="entry name" value="Concanavalin A-like lectins/glucanases"/>
    <property type="match status" value="1"/>
</dbReference>
<dbReference type="Gene3D" id="2.60.120.1440">
    <property type="match status" value="1"/>
</dbReference>
<sequence length="568" mass="62535">MKSDRNNELDRLTSKMIDGKLSENEAASLSDLLSTSTEAVARYQELMDNHEALCAIYPGQVYRDGIDSQPDISVFLPDENPTKADSSSSLISLRRLTLAAAALFAVGLLGYLLGLGSEVTVANIDKSGVTTVALPDEQTIAGHATLRRSVDLEWAKSATAYRDGDVILNGPLKFAAGLAEVDFFCGATLIIEGPAELEIESDWSVKVIAGRLRANVPPAARGFVVKTLESEIIDLGTEFALDVGIDRIRVEVIDGEVELRGGRHDGEHLLTGEQRILQGTDIDDNFDALSTLDDLRNRRSDAASQRIADWQSSVNTLANDERLVAYFPMSASDSDRSVSNAARTGRSLDGILIGPVARTNGRFGVGTSGLEFDRPGSRMRMRIDHEFSAFTFACWAKFDSLDQVYNSILMADGYETGEPHWQIRNDGRLMFSVMVDDTQSSRHYSKLDQGFVDSAGLARVYYSEPFWDASQSGKWFHLAVVYDPVKRQVTQYVDGKRNSSEPIPDKFFIDRLKLGPSEIGNWGQPFRKTPWFAVRNLNGAIDELAVFDAALNDAEIETLYTNGKPLGY</sequence>
<evidence type="ECO:0000256" key="2">
    <source>
        <dbReference type="ARBA" id="ARBA00023157"/>
    </source>
</evidence>
<dbReference type="PANTHER" id="PTHR30273">
    <property type="entry name" value="PERIPLASMIC SIGNAL SENSOR AND SIGMA FACTOR ACTIVATOR FECR-RELATED"/>
    <property type="match status" value="1"/>
</dbReference>